<dbReference type="PANTHER" id="PTHR12507">
    <property type="entry name" value="REDUCED GROWTH PHENOTYPE 1 RGP1, YEAST -RELATED"/>
    <property type="match status" value="1"/>
</dbReference>
<evidence type="ECO:0000256" key="1">
    <source>
        <dbReference type="SAM" id="MobiDB-lite"/>
    </source>
</evidence>
<feature type="region of interest" description="Disordered" evidence="1">
    <location>
        <begin position="384"/>
        <end position="403"/>
    </location>
</feature>
<name>D8LDZ5_ECTSI</name>
<dbReference type="AlphaFoldDB" id="D8LDZ5"/>
<reference evidence="2 3" key="1">
    <citation type="journal article" date="2010" name="Nature">
        <title>The Ectocarpus genome and the independent evolution of multicellularity in brown algae.</title>
        <authorList>
            <person name="Cock J.M."/>
            <person name="Sterck L."/>
            <person name="Rouze P."/>
            <person name="Scornet D."/>
            <person name="Allen A.E."/>
            <person name="Amoutzias G."/>
            <person name="Anthouard V."/>
            <person name="Artiguenave F."/>
            <person name="Aury J.M."/>
            <person name="Badger J.H."/>
            <person name="Beszteri B."/>
            <person name="Billiau K."/>
            <person name="Bonnet E."/>
            <person name="Bothwell J.H."/>
            <person name="Bowler C."/>
            <person name="Boyen C."/>
            <person name="Brownlee C."/>
            <person name="Carrano C.J."/>
            <person name="Charrier B."/>
            <person name="Cho G.Y."/>
            <person name="Coelho S.M."/>
            <person name="Collen J."/>
            <person name="Corre E."/>
            <person name="Da Silva C."/>
            <person name="Delage L."/>
            <person name="Delaroque N."/>
            <person name="Dittami S.M."/>
            <person name="Doulbeau S."/>
            <person name="Elias M."/>
            <person name="Farnham G."/>
            <person name="Gachon C.M."/>
            <person name="Gschloessl B."/>
            <person name="Heesch S."/>
            <person name="Jabbari K."/>
            <person name="Jubin C."/>
            <person name="Kawai H."/>
            <person name="Kimura K."/>
            <person name="Kloareg B."/>
            <person name="Kupper F.C."/>
            <person name="Lang D."/>
            <person name="Le Bail A."/>
            <person name="Leblanc C."/>
            <person name="Lerouge P."/>
            <person name="Lohr M."/>
            <person name="Lopez P.J."/>
            <person name="Martens C."/>
            <person name="Maumus F."/>
            <person name="Michel G."/>
            <person name="Miranda-Saavedra D."/>
            <person name="Morales J."/>
            <person name="Moreau H."/>
            <person name="Motomura T."/>
            <person name="Nagasato C."/>
            <person name="Napoli C.A."/>
            <person name="Nelson D.R."/>
            <person name="Nyvall-Collen P."/>
            <person name="Peters A.F."/>
            <person name="Pommier C."/>
            <person name="Potin P."/>
            <person name="Poulain J."/>
            <person name="Quesneville H."/>
            <person name="Read B."/>
            <person name="Rensing S.A."/>
            <person name="Ritter A."/>
            <person name="Rousvoal S."/>
            <person name="Samanta M."/>
            <person name="Samson G."/>
            <person name="Schroeder D.C."/>
            <person name="Segurens B."/>
            <person name="Strittmatter M."/>
            <person name="Tonon T."/>
            <person name="Tregear J.W."/>
            <person name="Valentin K."/>
            <person name="von Dassow P."/>
            <person name="Yamagishi T."/>
            <person name="Van de Peer Y."/>
            <person name="Wincker P."/>
        </authorList>
    </citation>
    <scope>NUCLEOTIDE SEQUENCE [LARGE SCALE GENOMIC DNA]</scope>
    <source>
        <strain evidence="3">Ec32 / CCAP1310/4</strain>
    </source>
</reference>
<proteinExistence type="predicted"/>
<evidence type="ECO:0000313" key="3">
    <source>
        <dbReference type="Proteomes" id="UP000002630"/>
    </source>
</evidence>
<dbReference type="OrthoDB" id="1918at2759"/>
<evidence type="ECO:0000313" key="2">
    <source>
        <dbReference type="EMBL" id="CBN75571.1"/>
    </source>
</evidence>
<dbReference type="Gene3D" id="2.60.40.640">
    <property type="match status" value="1"/>
</dbReference>
<keyword evidence="3" id="KW-1185">Reference proteome</keyword>
<gene>
    <name evidence="2" type="ORF">Esi_0128_0063</name>
</gene>
<dbReference type="EMBL" id="FN649749">
    <property type="protein sequence ID" value="CBN75571.1"/>
    <property type="molecule type" value="Genomic_DNA"/>
</dbReference>
<dbReference type="InterPro" id="IPR014752">
    <property type="entry name" value="Arrestin-like_C"/>
</dbReference>
<dbReference type="InParanoid" id="D8LDZ5"/>
<feature type="compositionally biased region" description="Polar residues" evidence="1">
    <location>
        <begin position="14"/>
        <end position="23"/>
    </location>
</feature>
<dbReference type="Pfam" id="PF08737">
    <property type="entry name" value="Rgp1"/>
    <property type="match status" value="1"/>
</dbReference>
<protein>
    <submittedName>
        <fullName evidence="2">Uncharacterized protein</fullName>
    </submittedName>
</protein>
<sequence>MDASTRRRADSLHQKQGAQQGSPQDRCRVTCALQRNTFLPGEHVRGTIKFGVSSEDQDGVDIEEATVQAHGYVKVDPRWIALPTSLRRLFRQEEGSGGAGGAGGGADGDRKPVDQAFPVPRYSGLTDDRSACVFASEVAVLLKKERVDGGRHPASFRFSFVLPENLTPTFRGVGVRYAYAVTVRVRRALPPPPAAGRLLGLVRRRPAAGSSASAGFSTTDVHVSFTVLSRGPPAFDGVGGTADGIGDGGGWGRVAFAELEAERQSADAFEVEADRAKAGGLVSGTRAVTWNMQGRMIDDGFGSIGASALLLGEGDGGAEDPPPPPMVYSIRSGDHRIGSFILHKAEFCAGDIVLGNFDFSGASTRCLQVCACLEVCEENQNAFTGDSASSAPGKPKPSPNARNTCHKRVVDSCKELTPCLVQSSVTLSVPMDAPVTFSTELVSVSWSLRFEFVISPPESRWGLGGFSPSKASVLKWAVPIRVAPPSRIVLAGAGTAGGGGELGCNAMDATGRTVLC</sequence>
<accession>D8LDZ5</accession>
<dbReference type="InterPro" id="IPR014848">
    <property type="entry name" value="Rgp1"/>
</dbReference>
<feature type="compositionally biased region" description="Basic and acidic residues" evidence="1">
    <location>
        <begin position="1"/>
        <end position="13"/>
    </location>
</feature>
<organism evidence="2 3">
    <name type="scientific">Ectocarpus siliculosus</name>
    <name type="common">Brown alga</name>
    <name type="synonym">Conferva siliculosa</name>
    <dbReference type="NCBI Taxonomy" id="2880"/>
    <lineage>
        <taxon>Eukaryota</taxon>
        <taxon>Sar</taxon>
        <taxon>Stramenopiles</taxon>
        <taxon>Ochrophyta</taxon>
        <taxon>PX clade</taxon>
        <taxon>Phaeophyceae</taxon>
        <taxon>Ectocarpales</taxon>
        <taxon>Ectocarpaceae</taxon>
        <taxon>Ectocarpus</taxon>
    </lineage>
</organism>
<dbReference type="Proteomes" id="UP000002630">
    <property type="component" value="Linkage Group LG24"/>
</dbReference>
<dbReference type="STRING" id="2880.D8LDZ5"/>
<feature type="region of interest" description="Disordered" evidence="1">
    <location>
        <begin position="1"/>
        <end position="25"/>
    </location>
</feature>
<dbReference type="eggNOG" id="KOG4469">
    <property type="taxonomic scope" value="Eukaryota"/>
</dbReference>
<dbReference type="EMBL" id="FN647924">
    <property type="protein sequence ID" value="CBN75571.1"/>
    <property type="molecule type" value="Genomic_DNA"/>
</dbReference>